<accession>A0A3S5A2T8</accession>
<gene>
    <name evidence="1" type="ORF">PXEA_LOCUS6944</name>
</gene>
<evidence type="ECO:0000313" key="2">
    <source>
        <dbReference type="Proteomes" id="UP000784294"/>
    </source>
</evidence>
<keyword evidence="2" id="KW-1185">Reference proteome</keyword>
<proteinExistence type="predicted"/>
<dbReference type="EMBL" id="CAAALY010017991">
    <property type="protein sequence ID" value="VEL13504.1"/>
    <property type="molecule type" value="Genomic_DNA"/>
</dbReference>
<reference evidence="1" key="1">
    <citation type="submission" date="2018-11" db="EMBL/GenBank/DDBJ databases">
        <authorList>
            <consortium name="Pathogen Informatics"/>
        </authorList>
    </citation>
    <scope>NUCLEOTIDE SEQUENCE</scope>
</reference>
<dbReference type="Proteomes" id="UP000784294">
    <property type="component" value="Unassembled WGS sequence"/>
</dbReference>
<sequence length="109" mass="12378">MPRHQRSEARSLCETPLHLLCTTRDVISTLAFQLVPCVRLQQTPIVSQVTVSELARVPNQTGYLCFCQRHVYMRYCIFGALIHRELGLVELNPFGTVGHLWRGLDLGSL</sequence>
<organism evidence="1 2">
    <name type="scientific">Protopolystoma xenopodis</name>
    <dbReference type="NCBI Taxonomy" id="117903"/>
    <lineage>
        <taxon>Eukaryota</taxon>
        <taxon>Metazoa</taxon>
        <taxon>Spiralia</taxon>
        <taxon>Lophotrochozoa</taxon>
        <taxon>Platyhelminthes</taxon>
        <taxon>Monogenea</taxon>
        <taxon>Polyopisthocotylea</taxon>
        <taxon>Polystomatidea</taxon>
        <taxon>Polystomatidae</taxon>
        <taxon>Protopolystoma</taxon>
    </lineage>
</organism>
<protein>
    <submittedName>
        <fullName evidence="1">Uncharacterized protein</fullName>
    </submittedName>
</protein>
<comment type="caution">
    <text evidence="1">The sequence shown here is derived from an EMBL/GenBank/DDBJ whole genome shotgun (WGS) entry which is preliminary data.</text>
</comment>
<dbReference type="AlphaFoldDB" id="A0A3S5A2T8"/>
<name>A0A3S5A2T8_9PLAT</name>
<evidence type="ECO:0000313" key="1">
    <source>
        <dbReference type="EMBL" id="VEL13504.1"/>
    </source>
</evidence>